<dbReference type="Proteomes" id="UP001219568">
    <property type="component" value="Unassembled WGS sequence"/>
</dbReference>
<name>A0AAD6INI9_PENCN</name>
<evidence type="ECO:0000313" key="5">
    <source>
        <dbReference type="Proteomes" id="UP001219568"/>
    </source>
</evidence>
<evidence type="ECO:0000256" key="1">
    <source>
        <dbReference type="ARBA" id="ARBA00009042"/>
    </source>
</evidence>
<accession>A0AAD6INI9</accession>
<keyword evidence="3" id="KW-0430">Lectin</keyword>
<evidence type="ECO:0000256" key="3">
    <source>
        <dbReference type="ARBA" id="ARBA00022734"/>
    </source>
</evidence>
<comment type="similarity">
    <text evidence="1">Belongs to the fungal fucose-specific lectin family.</text>
</comment>
<dbReference type="InterPro" id="IPR012475">
    <property type="entry name" value="Fungal_lectin"/>
</dbReference>
<dbReference type="SUPFAM" id="SSF89372">
    <property type="entry name" value="Fucose-specific lectin"/>
    <property type="match status" value="2"/>
</dbReference>
<dbReference type="GO" id="GO:0030246">
    <property type="term" value="F:carbohydrate binding"/>
    <property type="evidence" value="ECO:0007669"/>
    <property type="project" value="UniProtKB-KW"/>
</dbReference>
<evidence type="ECO:0000313" key="4">
    <source>
        <dbReference type="EMBL" id="KAJ6057638.1"/>
    </source>
</evidence>
<keyword evidence="5" id="KW-1185">Reference proteome</keyword>
<evidence type="ECO:0000256" key="2">
    <source>
        <dbReference type="ARBA" id="ARBA00015560"/>
    </source>
</evidence>
<dbReference type="AlphaFoldDB" id="A0AAD6INI9"/>
<reference evidence="4" key="2">
    <citation type="submission" date="2023-01" db="EMBL/GenBank/DDBJ databases">
        <authorList>
            <person name="Petersen C."/>
        </authorList>
    </citation>
    <scope>NUCLEOTIDE SEQUENCE</scope>
    <source>
        <strain evidence="4">IBT 15450</strain>
    </source>
</reference>
<comment type="caution">
    <text evidence="4">The sequence shown here is derived from an EMBL/GenBank/DDBJ whole genome shotgun (WGS) entry which is preliminary data.</text>
</comment>
<sequence length="307" mass="34568">MPSNAHEIVFRTSIAACNSGDHLRVYMQDVQGKIRETVYENGWSNGTEKKVIASAKLLSPLACTSKELEKIRVFYLSSENTVKEIAYDKSEGWFEGSIGKKRYITAPYSSLAVCYLMKGSDMEMRVYCQLTDNTIQEFGIKDESWGWQKMSNLGPAMPGTEIACTAFKSPHVGIRVYFQHMEYGLIEKCHDGPRGWYDGWMKFPKMQPRTSIACTSYGSGSDIMGIHFFYTSADMVLEMVYDGKSWREGQFHADCIPGTEVACISWVSGSRPEIRIYLQAGHEVSAISEFAWTHGTWKSGERALPPA</sequence>
<reference evidence="4" key="1">
    <citation type="journal article" date="2023" name="IMA Fungus">
        <title>Comparative genomic study of the Penicillium genus elucidates a diverse pangenome and 15 lateral gene transfer events.</title>
        <authorList>
            <person name="Petersen C."/>
            <person name="Sorensen T."/>
            <person name="Nielsen M.R."/>
            <person name="Sondergaard T.E."/>
            <person name="Sorensen J.L."/>
            <person name="Fitzpatrick D.A."/>
            <person name="Frisvad J.C."/>
            <person name="Nielsen K.L."/>
        </authorList>
    </citation>
    <scope>NUCLEOTIDE SEQUENCE</scope>
    <source>
        <strain evidence="4">IBT 15450</strain>
    </source>
</reference>
<organism evidence="4 5">
    <name type="scientific">Penicillium canescens</name>
    <dbReference type="NCBI Taxonomy" id="5083"/>
    <lineage>
        <taxon>Eukaryota</taxon>
        <taxon>Fungi</taxon>
        <taxon>Dikarya</taxon>
        <taxon>Ascomycota</taxon>
        <taxon>Pezizomycotina</taxon>
        <taxon>Eurotiomycetes</taxon>
        <taxon>Eurotiomycetidae</taxon>
        <taxon>Eurotiales</taxon>
        <taxon>Aspergillaceae</taxon>
        <taxon>Penicillium</taxon>
    </lineage>
</organism>
<protein>
    <recommendedName>
        <fullName evidence="2">Fucose-specific lectin</fullName>
    </recommendedName>
</protein>
<proteinExistence type="inferred from homology"/>
<dbReference type="Gene3D" id="2.120.10.70">
    <property type="entry name" value="Fucose-specific lectin"/>
    <property type="match status" value="1"/>
</dbReference>
<dbReference type="Pfam" id="PF07938">
    <property type="entry name" value="Fungal_lectin"/>
    <property type="match status" value="1"/>
</dbReference>
<gene>
    <name evidence="4" type="ORF">N7460_000912</name>
</gene>
<dbReference type="EMBL" id="JAQJZL010000001">
    <property type="protein sequence ID" value="KAJ6057638.1"/>
    <property type="molecule type" value="Genomic_DNA"/>
</dbReference>